<accession>A0A845B102</accession>
<evidence type="ECO:0000313" key="3">
    <source>
        <dbReference type="EMBL" id="MXP32668.1"/>
    </source>
</evidence>
<dbReference type="Proteomes" id="UP000446786">
    <property type="component" value="Unassembled WGS sequence"/>
</dbReference>
<dbReference type="InterPro" id="IPR001375">
    <property type="entry name" value="Peptidase_S9_cat"/>
</dbReference>
<keyword evidence="1" id="KW-0378">Hydrolase</keyword>
<dbReference type="PANTHER" id="PTHR42776:SF27">
    <property type="entry name" value="DIPEPTIDYL PEPTIDASE FAMILY MEMBER 6"/>
    <property type="match status" value="1"/>
</dbReference>
<organism evidence="3 4">
    <name type="scientific">Parerythrobacter jejuensis</name>
    <dbReference type="NCBI Taxonomy" id="795812"/>
    <lineage>
        <taxon>Bacteria</taxon>
        <taxon>Pseudomonadati</taxon>
        <taxon>Pseudomonadota</taxon>
        <taxon>Alphaproteobacteria</taxon>
        <taxon>Sphingomonadales</taxon>
        <taxon>Erythrobacteraceae</taxon>
        <taxon>Parerythrobacter</taxon>
    </lineage>
</organism>
<dbReference type="InterPro" id="IPR029058">
    <property type="entry name" value="AB_hydrolase_fold"/>
</dbReference>
<reference evidence="3 4" key="1">
    <citation type="submission" date="2019-12" db="EMBL/GenBank/DDBJ databases">
        <title>Genomic-based taxomic classification of the family Erythrobacteraceae.</title>
        <authorList>
            <person name="Xu L."/>
        </authorList>
    </citation>
    <scope>NUCLEOTIDE SEQUENCE [LARGE SCALE GENOMIC DNA]</scope>
    <source>
        <strain evidence="3 4">JCM 16677</strain>
    </source>
</reference>
<dbReference type="GO" id="GO:0006508">
    <property type="term" value="P:proteolysis"/>
    <property type="evidence" value="ECO:0007669"/>
    <property type="project" value="InterPro"/>
</dbReference>
<dbReference type="OrthoDB" id="1094230at2"/>
<dbReference type="Pfam" id="PF00326">
    <property type="entry name" value="Peptidase_S9"/>
    <property type="match status" value="1"/>
</dbReference>
<dbReference type="SUPFAM" id="SSF53474">
    <property type="entry name" value="alpha/beta-Hydrolases"/>
    <property type="match status" value="1"/>
</dbReference>
<evidence type="ECO:0000256" key="1">
    <source>
        <dbReference type="ARBA" id="ARBA00022801"/>
    </source>
</evidence>
<feature type="domain" description="Peptidase S9 prolyl oligopeptidase catalytic" evidence="2">
    <location>
        <begin position="372"/>
        <end position="578"/>
    </location>
</feature>
<keyword evidence="4" id="KW-1185">Reference proteome</keyword>
<gene>
    <name evidence="3" type="ORF">GRI94_12635</name>
</gene>
<dbReference type="AlphaFoldDB" id="A0A845B102"/>
<proteinExistence type="predicted"/>
<comment type="caution">
    <text evidence="3">The sequence shown here is derived from an EMBL/GenBank/DDBJ whole genome shotgun (WGS) entry which is preliminary data.</text>
</comment>
<evidence type="ECO:0000313" key="4">
    <source>
        <dbReference type="Proteomes" id="UP000446786"/>
    </source>
</evidence>
<dbReference type="EMBL" id="WTYE01000001">
    <property type="protein sequence ID" value="MXP32668.1"/>
    <property type="molecule type" value="Genomic_DNA"/>
</dbReference>
<sequence length="582" mass="63165">MVFDATGAPKRQFVIGDVKVRAIEWIGDEAILLIRSETGRTGFRFGNRKREWVRANVLPLSESSEVVSVFADQNRIANAIIGFHGVRQVDGQWKGYFGGFRMGKRSGEDPRILDSAPALFEVDLRNGKAEQIAYPAQWPVLRDWLVDGEGKPAVTLDINGETGKWQIDGPGGQKLASGISERGSVDLIGFGAAGDTVIYQTFDEDEATAKRFEVPLAGGAPARVYETLVQQWVSNPYDGRVLGVVDKSRQPRLENADQQASAEKIFELFSRVNVSLADYTPDLSTIIVRTSGNYDSGSWYRVDTATGNRMIMGLERPAIQGQAIGKISTFEYTAADGLDIEAILTLPPGRAAENLPVVILPHGGPTAHDEPVFDWWAQAFASRGYAVLQPNFRGSTNRGESFRAAGDGEWGRKMQTDLSDGLAALAEAGIADASRACIVGASYGGYAALAGVTVQNGVYRCAVSVNGVTDLETMFGEELSGRRDIFMNGVEQLLGEDADLDALSPRQMAGRADAPVLLIHGRDDTRVPYAQSVLMEDALEDAGKDVTLVSLDGEDHFLSSADTRKRTLIESVRFVERHNPAD</sequence>
<dbReference type="PANTHER" id="PTHR42776">
    <property type="entry name" value="SERINE PEPTIDASE S9 FAMILY MEMBER"/>
    <property type="match status" value="1"/>
</dbReference>
<name>A0A845B102_9SPHN</name>
<dbReference type="GO" id="GO:0004252">
    <property type="term" value="F:serine-type endopeptidase activity"/>
    <property type="evidence" value="ECO:0007669"/>
    <property type="project" value="TreeGrafter"/>
</dbReference>
<protein>
    <submittedName>
        <fullName evidence="3">Prolyl oligopeptidase family serine peptidase</fullName>
    </submittedName>
</protein>
<dbReference type="Gene3D" id="3.40.50.1820">
    <property type="entry name" value="alpha/beta hydrolase"/>
    <property type="match status" value="1"/>
</dbReference>
<evidence type="ECO:0000259" key="2">
    <source>
        <dbReference type="Pfam" id="PF00326"/>
    </source>
</evidence>